<gene>
    <name evidence="1" type="ORF">D3H35_19640</name>
</gene>
<reference evidence="1 2" key="1">
    <citation type="submission" date="2018-09" db="EMBL/GenBank/DDBJ databases">
        <title>Cohnella cavernae sp. nov., isolated from a karst cave.</title>
        <authorList>
            <person name="Zhu H."/>
        </authorList>
    </citation>
    <scope>NUCLEOTIDE SEQUENCE [LARGE SCALE GENOMIC DNA]</scope>
    <source>
        <strain evidence="1 2">K2E09-144</strain>
    </source>
</reference>
<dbReference type="Proteomes" id="UP000266340">
    <property type="component" value="Unassembled WGS sequence"/>
</dbReference>
<accession>A0A398CV00</accession>
<sequence>MTAVSEEGRNQAKLETECKVAGRSCQQREGWELEVTAVSGEGRHEAKLETECKVTGRSCQQSEDWELAMTAVSKEGRNQAKLETEMQGYRDNMPAKLGRRACTSRYVVSHKSQLSTRTVRNGHFSSNLMGERFLP</sequence>
<proteinExistence type="predicted"/>
<organism evidence="1 2">
    <name type="scientific">Cohnella faecalis</name>
    <dbReference type="NCBI Taxonomy" id="2315694"/>
    <lineage>
        <taxon>Bacteria</taxon>
        <taxon>Bacillati</taxon>
        <taxon>Bacillota</taxon>
        <taxon>Bacilli</taxon>
        <taxon>Bacillales</taxon>
        <taxon>Paenibacillaceae</taxon>
        <taxon>Cohnella</taxon>
    </lineage>
</organism>
<evidence type="ECO:0000313" key="1">
    <source>
        <dbReference type="EMBL" id="RIE02844.1"/>
    </source>
</evidence>
<name>A0A398CV00_9BACL</name>
<keyword evidence="2" id="KW-1185">Reference proteome</keyword>
<evidence type="ECO:0000313" key="2">
    <source>
        <dbReference type="Proteomes" id="UP000266340"/>
    </source>
</evidence>
<dbReference type="AlphaFoldDB" id="A0A398CV00"/>
<comment type="caution">
    <text evidence="1">The sequence shown here is derived from an EMBL/GenBank/DDBJ whole genome shotgun (WGS) entry which is preliminary data.</text>
</comment>
<protein>
    <submittedName>
        <fullName evidence="1">Uncharacterized protein</fullName>
    </submittedName>
</protein>
<dbReference type="EMBL" id="QXJM01000039">
    <property type="protein sequence ID" value="RIE02844.1"/>
    <property type="molecule type" value="Genomic_DNA"/>
</dbReference>